<proteinExistence type="predicted"/>
<gene>
    <name evidence="1" type="ORF">NCTC11432_01516</name>
</gene>
<evidence type="ECO:0000313" key="2">
    <source>
        <dbReference type="Proteomes" id="UP000279227"/>
    </source>
</evidence>
<dbReference type="STRING" id="525257.HMPREF0204_12950"/>
<sequence>MKASAVSTITKSLPIEFYSLVDYSLLATLSYINLFDEKNSNLL</sequence>
<dbReference type="AlphaFoldDB" id="A0A3S4R0V0"/>
<name>A0A3S4R0V0_CHRGE</name>
<organism evidence="1 2">
    <name type="scientific">Chryseobacterium gleum</name>
    <name type="common">Flavobacterium gleum</name>
    <dbReference type="NCBI Taxonomy" id="250"/>
    <lineage>
        <taxon>Bacteria</taxon>
        <taxon>Pseudomonadati</taxon>
        <taxon>Bacteroidota</taxon>
        <taxon>Flavobacteriia</taxon>
        <taxon>Flavobacteriales</taxon>
        <taxon>Weeksellaceae</taxon>
        <taxon>Chryseobacterium group</taxon>
        <taxon>Chryseobacterium</taxon>
    </lineage>
</organism>
<protein>
    <submittedName>
        <fullName evidence="1">Uncharacterized protein</fullName>
    </submittedName>
</protein>
<accession>A0A3S4R0V0</accession>
<evidence type="ECO:0000313" key="1">
    <source>
        <dbReference type="EMBL" id="VEE06181.1"/>
    </source>
</evidence>
<dbReference type="KEGG" id="cgle:NCTC11432_01516"/>
<dbReference type="Proteomes" id="UP000279227">
    <property type="component" value="Chromosome"/>
</dbReference>
<reference evidence="1 2" key="1">
    <citation type="submission" date="2018-12" db="EMBL/GenBank/DDBJ databases">
        <authorList>
            <consortium name="Pathogen Informatics"/>
        </authorList>
    </citation>
    <scope>NUCLEOTIDE SEQUENCE [LARGE SCALE GENOMIC DNA]</scope>
    <source>
        <strain evidence="1 2">NCTC11432</strain>
    </source>
</reference>
<dbReference type="EMBL" id="LR134289">
    <property type="protein sequence ID" value="VEE06181.1"/>
    <property type="molecule type" value="Genomic_DNA"/>
</dbReference>